<keyword evidence="2" id="KW-1185">Reference proteome</keyword>
<comment type="caution">
    <text evidence="1">The sequence shown here is derived from an EMBL/GenBank/DDBJ whole genome shotgun (WGS) entry which is preliminary data.</text>
</comment>
<sequence length="84" mass="9483">MRKTGIRLDSVSRWLSEVEASRKSFRIAIGNGAQLETRAKSCSASAASATAFESFFELCLVAYIISIELVRSYSHRDLRQRLLR</sequence>
<evidence type="ECO:0000313" key="2">
    <source>
        <dbReference type="Proteomes" id="UP000011201"/>
    </source>
</evidence>
<organism evidence="1 2">
    <name type="scientific">Pseudanabaena biceps PCC 7429</name>
    <dbReference type="NCBI Taxonomy" id="927668"/>
    <lineage>
        <taxon>Bacteria</taxon>
        <taxon>Bacillati</taxon>
        <taxon>Cyanobacteriota</taxon>
        <taxon>Cyanophyceae</taxon>
        <taxon>Pseudanabaenales</taxon>
        <taxon>Pseudanabaenaceae</taxon>
        <taxon>Pseudanabaena</taxon>
    </lineage>
</organism>
<accession>L8MTK9</accession>
<reference evidence="1 2" key="1">
    <citation type="journal article" date="2013" name="Proc. Natl. Acad. Sci. U.S.A.">
        <title>Improving the coverage of the cyanobacterial phylum using diversity-driven genome sequencing.</title>
        <authorList>
            <person name="Shih P.M."/>
            <person name="Wu D."/>
            <person name="Latifi A."/>
            <person name="Axen S.D."/>
            <person name="Fewer D.P."/>
            <person name="Talla E."/>
            <person name="Calteau A."/>
            <person name="Cai F."/>
            <person name="Tandeau de Marsac N."/>
            <person name="Rippka R."/>
            <person name="Herdman M."/>
            <person name="Sivonen K."/>
            <person name="Coursin T."/>
            <person name="Laurent T."/>
            <person name="Goodwin L."/>
            <person name="Nolan M."/>
            <person name="Davenport K.W."/>
            <person name="Han C.S."/>
            <person name="Rubin E.M."/>
            <person name="Eisen J.A."/>
            <person name="Woyke T."/>
            <person name="Gugger M."/>
            <person name="Kerfeld C.A."/>
        </authorList>
    </citation>
    <scope>NUCLEOTIDE SEQUENCE [LARGE SCALE GENOMIC DNA]</scope>
    <source>
        <strain evidence="1 2">PCC 7429</strain>
    </source>
</reference>
<dbReference type="Proteomes" id="UP000011201">
    <property type="component" value="Unassembled WGS sequence"/>
</dbReference>
<name>L8MTK9_9CYAN</name>
<dbReference type="AlphaFoldDB" id="L8MTK9"/>
<protein>
    <submittedName>
        <fullName evidence="1">Uncharacterized protein</fullName>
    </submittedName>
</protein>
<gene>
    <name evidence="1" type="ORF">Pse7429DRAFT_3595</name>
</gene>
<proteinExistence type="predicted"/>
<dbReference type="EMBL" id="ALWB01000189">
    <property type="protein sequence ID" value="ELS31277.1"/>
    <property type="molecule type" value="Genomic_DNA"/>
</dbReference>
<evidence type="ECO:0000313" key="1">
    <source>
        <dbReference type="EMBL" id="ELS31277.1"/>
    </source>
</evidence>